<evidence type="ECO:0000256" key="5">
    <source>
        <dbReference type="ARBA" id="ARBA00022806"/>
    </source>
</evidence>
<feature type="compositionally biased region" description="Basic and acidic residues" evidence="9">
    <location>
        <begin position="400"/>
        <end position="412"/>
    </location>
</feature>
<evidence type="ECO:0000256" key="7">
    <source>
        <dbReference type="PROSITE-ProRule" id="PRU00047"/>
    </source>
</evidence>
<keyword evidence="7" id="KW-0479">Metal-binding</keyword>
<dbReference type="InterPro" id="IPR001650">
    <property type="entry name" value="Helicase_C-like"/>
</dbReference>
<evidence type="ECO:0000313" key="15">
    <source>
        <dbReference type="Proteomes" id="UP000663844"/>
    </source>
</evidence>
<proteinExistence type="inferred from homology"/>
<evidence type="ECO:0000256" key="6">
    <source>
        <dbReference type="ARBA" id="ARBA00022840"/>
    </source>
</evidence>
<feature type="compositionally biased region" description="Polar residues" evidence="9">
    <location>
        <begin position="303"/>
        <end position="334"/>
    </location>
</feature>
<keyword evidence="6" id="KW-0067">ATP-binding</keyword>
<dbReference type="SMART" id="SM00490">
    <property type="entry name" value="HELICc"/>
    <property type="match status" value="1"/>
</dbReference>
<dbReference type="Pfam" id="PF00098">
    <property type="entry name" value="zf-CCHC"/>
    <property type="match status" value="2"/>
</dbReference>
<dbReference type="AlphaFoldDB" id="A0A819FA43"/>
<feature type="region of interest" description="Disordered" evidence="9">
    <location>
        <begin position="173"/>
        <end position="223"/>
    </location>
</feature>
<feature type="short sequence motif" description="Q motif" evidence="8">
    <location>
        <begin position="498"/>
        <end position="526"/>
    </location>
</feature>
<dbReference type="PROSITE" id="PS51195">
    <property type="entry name" value="Q_MOTIF"/>
    <property type="match status" value="1"/>
</dbReference>
<comment type="similarity">
    <text evidence="1">Belongs to the DEAD box helicase family. DDX4/VASA subfamily.</text>
</comment>
<dbReference type="SMART" id="SM00487">
    <property type="entry name" value="DEXDc"/>
    <property type="match status" value="1"/>
</dbReference>
<dbReference type="GO" id="GO:0003724">
    <property type="term" value="F:RNA helicase activity"/>
    <property type="evidence" value="ECO:0007669"/>
    <property type="project" value="UniProtKB-EC"/>
</dbReference>
<dbReference type="GO" id="GO:0008270">
    <property type="term" value="F:zinc ion binding"/>
    <property type="evidence" value="ECO:0007669"/>
    <property type="project" value="UniProtKB-KW"/>
</dbReference>
<dbReference type="InterPro" id="IPR014014">
    <property type="entry name" value="RNA_helicase_DEAD_Q_motif"/>
</dbReference>
<protein>
    <recommendedName>
        <fullName evidence="2">RNA helicase</fullName>
        <ecNumber evidence="2">3.6.4.13</ecNumber>
    </recommendedName>
</protein>
<evidence type="ECO:0000259" key="10">
    <source>
        <dbReference type="PROSITE" id="PS50158"/>
    </source>
</evidence>
<feature type="compositionally biased region" description="Polar residues" evidence="9">
    <location>
        <begin position="920"/>
        <end position="949"/>
    </location>
</feature>
<evidence type="ECO:0000259" key="11">
    <source>
        <dbReference type="PROSITE" id="PS51192"/>
    </source>
</evidence>
<reference evidence="14" key="1">
    <citation type="submission" date="2021-02" db="EMBL/GenBank/DDBJ databases">
        <authorList>
            <person name="Nowell W R."/>
        </authorList>
    </citation>
    <scope>NUCLEOTIDE SEQUENCE</scope>
</reference>
<feature type="compositionally biased region" description="Low complexity" evidence="9">
    <location>
        <begin position="181"/>
        <end position="200"/>
    </location>
</feature>
<dbReference type="InterPro" id="IPR014001">
    <property type="entry name" value="Helicase_ATP-bd"/>
</dbReference>
<feature type="compositionally biased region" description="Basic and acidic residues" evidence="9">
    <location>
        <begin position="257"/>
        <end position="268"/>
    </location>
</feature>
<dbReference type="GO" id="GO:0005524">
    <property type="term" value="F:ATP binding"/>
    <property type="evidence" value="ECO:0007669"/>
    <property type="project" value="UniProtKB-KW"/>
</dbReference>
<feature type="compositionally biased region" description="Gly residues" evidence="9">
    <location>
        <begin position="201"/>
        <end position="223"/>
    </location>
</feature>
<dbReference type="SUPFAM" id="SSF57756">
    <property type="entry name" value="Retrovirus zinc finger-like domains"/>
    <property type="match status" value="2"/>
</dbReference>
<evidence type="ECO:0000256" key="9">
    <source>
        <dbReference type="SAM" id="MobiDB-lite"/>
    </source>
</evidence>
<dbReference type="Pfam" id="PF00271">
    <property type="entry name" value="Helicase_C"/>
    <property type="match status" value="1"/>
</dbReference>
<dbReference type="SMART" id="SM00343">
    <property type="entry name" value="ZnF_C2HC"/>
    <property type="match status" value="2"/>
</dbReference>
<evidence type="ECO:0000256" key="4">
    <source>
        <dbReference type="ARBA" id="ARBA00022801"/>
    </source>
</evidence>
<dbReference type="SUPFAM" id="SSF52540">
    <property type="entry name" value="P-loop containing nucleoside triphosphate hydrolases"/>
    <property type="match status" value="1"/>
</dbReference>
<evidence type="ECO:0000256" key="1">
    <source>
        <dbReference type="ARBA" id="ARBA00010132"/>
    </source>
</evidence>
<dbReference type="EMBL" id="CAJOAZ010001845">
    <property type="protein sequence ID" value="CAF3864454.1"/>
    <property type="molecule type" value="Genomic_DNA"/>
</dbReference>
<evidence type="ECO:0000259" key="12">
    <source>
        <dbReference type="PROSITE" id="PS51194"/>
    </source>
</evidence>
<dbReference type="PANTHER" id="PTHR47958">
    <property type="entry name" value="ATP-DEPENDENT RNA HELICASE DBP3"/>
    <property type="match status" value="1"/>
</dbReference>
<comment type="caution">
    <text evidence="14">The sequence shown here is derived from an EMBL/GenBank/DDBJ whole genome shotgun (WGS) entry which is preliminary data.</text>
</comment>
<dbReference type="InterPro" id="IPR027417">
    <property type="entry name" value="P-loop_NTPase"/>
</dbReference>
<dbReference type="GO" id="GO:0003676">
    <property type="term" value="F:nucleic acid binding"/>
    <property type="evidence" value="ECO:0007669"/>
    <property type="project" value="InterPro"/>
</dbReference>
<evidence type="ECO:0000259" key="13">
    <source>
        <dbReference type="PROSITE" id="PS51195"/>
    </source>
</evidence>
<evidence type="ECO:0000256" key="2">
    <source>
        <dbReference type="ARBA" id="ARBA00012552"/>
    </source>
</evidence>
<feature type="domain" description="Helicase ATP-binding" evidence="11">
    <location>
        <begin position="529"/>
        <end position="712"/>
    </location>
</feature>
<accession>A0A819FA43</accession>
<dbReference type="EC" id="3.6.4.13" evidence="2"/>
<evidence type="ECO:0000256" key="3">
    <source>
        <dbReference type="ARBA" id="ARBA00022741"/>
    </source>
</evidence>
<dbReference type="InterPro" id="IPR011545">
    <property type="entry name" value="DEAD/DEAH_box_helicase_dom"/>
</dbReference>
<dbReference type="CDD" id="cd18787">
    <property type="entry name" value="SF2_C_DEAD"/>
    <property type="match status" value="1"/>
</dbReference>
<name>A0A819FA43_9BILA</name>
<feature type="region of interest" description="Disordered" evidence="9">
    <location>
        <begin position="257"/>
        <end position="387"/>
    </location>
</feature>
<dbReference type="PROSITE" id="PS00039">
    <property type="entry name" value="DEAD_ATP_HELICASE"/>
    <property type="match status" value="1"/>
</dbReference>
<feature type="compositionally biased region" description="Gly residues" evidence="9">
    <location>
        <begin position="360"/>
        <end position="372"/>
    </location>
</feature>
<feature type="domain" description="Helicase C-terminal" evidence="12">
    <location>
        <begin position="757"/>
        <end position="906"/>
    </location>
</feature>
<evidence type="ECO:0000313" key="14">
    <source>
        <dbReference type="EMBL" id="CAF3864454.1"/>
    </source>
</evidence>
<feature type="domain" description="DEAD-box RNA helicase Q" evidence="13">
    <location>
        <begin position="498"/>
        <end position="526"/>
    </location>
</feature>
<sequence length="957" mass="106385">MKTSDTVIGKNRCVTCDREKATLRCGGCLQEFCFNHLTDHRQELRKQLDDIIATRDVFQQTLNEQRNDLEKHALIGKINEWERVSIKTIQQTAEEERQKVYKYASVHRRQIKFDANKLSEQLGQSREENDIDDTNIRDWNEELNRLAKELIKPLCIKLELDTTPLINAISVNVTPKPPAPSSNWNSNRGSSFGSRSSRGRSSGGFGSRNGDSGGSGFSGRGGRGGFGVGGGGFGSNNNVDSHRCYKCNQTGHMSRECQEPRKENRSDHSCFSSNGSRGGFDSDDSDDHNINFIPESNDGPASRSVNFGNSRNQNNSDSKPSFGNWRKSATSNSNDSEDVKNSSTFGKSESRGGFNRRGGFRGGRGGGGGGFSLGDRGGRGGDSGGGNSGKCYNCDQFGHQSRDCPEERKPREGGSSSFFSAGGGGDGAGRRSDRVSDDIFDQASGRANGQPMERYIPPPAPLSEDDIFGEAVSKDENFGKYHRTQIQCTPESKIKPIKLYEDANLSAQILSNIRRAHFEQPTSIQCYTIPCIQQRDDIMACAHTGSGKTAAFLLPIVSNLLECHSDELMEKTHPPAPLCLILSPTRELALQTEREARKFSYQTAVIPCSAVGGHDMYTVSDRLKEGCHILSATTGRLKDMVEKGRVSLKHVKYFVLDEADRMLDTGFESDIRKLEELGLPPKDERCTSMFSATFPDEERKLAKYFLRDNYIFLVDDTMGGTNEHIAQTIEEVRQRDKKDRLLQLLEQDLSRIVEIIKIHTFLFLTFSEDERCLIFVETNRQADYTGALLAQKKIMTTTMHDDRTQRQRTEAVQQFTNGKYSILVATSVVARGLDFPSSGYVVNYDLPDSSDFYIHRIGRTGRAGHLGRSISFFDPKRDSDRRIAPELILKLTEAGQEVPDFLRQYSETSNSGFSRDGYSGRNTNMRCRGNSSDNPNQAANLSGRTSSASLAEVDEWD</sequence>
<dbReference type="GO" id="GO:0016787">
    <property type="term" value="F:hydrolase activity"/>
    <property type="evidence" value="ECO:0007669"/>
    <property type="project" value="UniProtKB-KW"/>
</dbReference>
<dbReference type="InterPro" id="IPR036875">
    <property type="entry name" value="Znf_CCHC_sf"/>
</dbReference>
<evidence type="ECO:0000256" key="8">
    <source>
        <dbReference type="PROSITE-ProRule" id="PRU00552"/>
    </source>
</evidence>
<dbReference type="PROSITE" id="PS51194">
    <property type="entry name" value="HELICASE_CTER"/>
    <property type="match status" value="1"/>
</dbReference>
<feature type="domain" description="CCHC-type" evidence="10">
    <location>
        <begin position="243"/>
        <end position="259"/>
    </location>
</feature>
<keyword evidence="4" id="KW-0378">Hydrolase</keyword>
<dbReference type="PROSITE" id="PS51192">
    <property type="entry name" value="HELICASE_ATP_BIND_1"/>
    <property type="match status" value="1"/>
</dbReference>
<dbReference type="PROSITE" id="PS50158">
    <property type="entry name" value="ZF_CCHC"/>
    <property type="match status" value="2"/>
</dbReference>
<dbReference type="InterPro" id="IPR000629">
    <property type="entry name" value="RNA-helicase_DEAD-box_CS"/>
</dbReference>
<keyword evidence="3" id="KW-0547">Nucleotide-binding</keyword>
<feature type="region of interest" description="Disordered" evidence="9">
    <location>
        <begin position="905"/>
        <end position="957"/>
    </location>
</feature>
<keyword evidence="7" id="KW-0863">Zinc-finger</keyword>
<feature type="region of interest" description="Disordered" evidence="9">
    <location>
        <begin position="400"/>
        <end position="434"/>
    </location>
</feature>
<organism evidence="14 15">
    <name type="scientific">Adineta steineri</name>
    <dbReference type="NCBI Taxonomy" id="433720"/>
    <lineage>
        <taxon>Eukaryota</taxon>
        <taxon>Metazoa</taxon>
        <taxon>Spiralia</taxon>
        <taxon>Gnathifera</taxon>
        <taxon>Rotifera</taxon>
        <taxon>Eurotatoria</taxon>
        <taxon>Bdelloidea</taxon>
        <taxon>Adinetida</taxon>
        <taxon>Adinetidae</taxon>
        <taxon>Adineta</taxon>
    </lineage>
</organism>
<dbReference type="Pfam" id="PF00270">
    <property type="entry name" value="DEAD"/>
    <property type="match status" value="1"/>
</dbReference>
<dbReference type="Gene3D" id="3.40.50.300">
    <property type="entry name" value="P-loop containing nucleotide triphosphate hydrolases"/>
    <property type="match status" value="2"/>
</dbReference>
<dbReference type="Proteomes" id="UP000663844">
    <property type="component" value="Unassembled WGS sequence"/>
</dbReference>
<dbReference type="Gene3D" id="4.10.60.10">
    <property type="entry name" value="Zinc finger, CCHC-type"/>
    <property type="match status" value="2"/>
</dbReference>
<dbReference type="InterPro" id="IPR001878">
    <property type="entry name" value="Znf_CCHC"/>
</dbReference>
<feature type="domain" description="CCHC-type" evidence="10">
    <location>
        <begin position="390"/>
        <end position="406"/>
    </location>
</feature>
<keyword evidence="7" id="KW-0862">Zinc</keyword>
<keyword evidence="5" id="KW-0347">Helicase</keyword>
<gene>
    <name evidence="14" type="ORF">OXD698_LOCUS22003</name>
</gene>